<dbReference type="AlphaFoldDB" id="C6CD14"/>
<name>C6CD14_MUSP7</name>
<evidence type="ECO:0000256" key="2">
    <source>
        <dbReference type="ARBA" id="ARBA00023136"/>
    </source>
</evidence>
<proteinExistence type="predicted"/>
<dbReference type="InterPro" id="IPR036291">
    <property type="entry name" value="NAD(P)-bd_dom_sf"/>
</dbReference>
<dbReference type="HOGENOM" id="CLU_071330_2_1_6"/>
<organism evidence="4 5">
    <name type="scientific">Musicola paradisiaca (strain Ech703)</name>
    <name type="common">Dickeya paradisiaca</name>
    <name type="synonym">Dickeya dadantii</name>
    <dbReference type="NCBI Taxonomy" id="579405"/>
    <lineage>
        <taxon>Bacteria</taxon>
        <taxon>Pseudomonadati</taxon>
        <taxon>Pseudomonadota</taxon>
        <taxon>Gammaproteobacteria</taxon>
        <taxon>Enterobacterales</taxon>
        <taxon>Pectobacteriaceae</taxon>
        <taxon>Musicola</taxon>
    </lineage>
</organism>
<dbReference type="GO" id="GO:0016620">
    <property type="term" value="F:oxidoreductase activity, acting on the aldehyde or oxo group of donors, NAD or NADP as acceptor"/>
    <property type="evidence" value="ECO:0007669"/>
    <property type="project" value="InterPro"/>
</dbReference>
<dbReference type="InterPro" id="IPR000534">
    <property type="entry name" value="Semialdehyde_DH_NAD-bd"/>
</dbReference>
<evidence type="ECO:0000256" key="1">
    <source>
        <dbReference type="ARBA" id="ARBA00004370"/>
    </source>
</evidence>
<evidence type="ECO:0000313" key="5">
    <source>
        <dbReference type="Proteomes" id="UP000002734"/>
    </source>
</evidence>
<protein>
    <submittedName>
        <fullName evidence="4">NAD-dependent epimerase/dehydratase</fullName>
    </submittedName>
</protein>
<dbReference type="GO" id="GO:0051287">
    <property type="term" value="F:NAD binding"/>
    <property type="evidence" value="ECO:0007669"/>
    <property type="project" value="InterPro"/>
</dbReference>
<dbReference type="SMART" id="SM00859">
    <property type="entry name" value="Semialdhyde_dh"/>
    <property type="match status" value="1"/>
</dbReference>
<dbReference type="RefSeq" id="WP_012764872.1">
    <property type="nucleotide sequence ID" value="NC_012880.1"/>
</dbReference>
<gene>
    <name evidence="4" type="ordered locus">Dd703_1251</name>
</gene>
<dbReference type="STRING" id="579405.Dd703_1251"/>
<dbReference type="PANTHER" id="PTHR14097:SF7">
    <property type="entry name" value="OXIDOREDUCTASE HTATIP2"/>
    <property type="match status" value="1"/>
</dbReference>
<accession>C6CD14</accession>
<dbReference type="Proteomes" id="UP000002734">
    <property type="component" value="Chromosome"/>
</dbReference>
<feature type="domain" description="Semialdehyde dehydrogenase NAD-binding" evidence="3">
    <location>
        <begin position="10"/>
        <end position="113"/>
    </location>
</feature>
<sequence length="226" mass="24117">MTSFPLPARRVLIAGATGLVGSQILQALLADSSVTEIHVLSRRDIAMNLPRVTTHIVDFAQLPATLPAVDEVFLALGTTLRAAGNRAAFRAVDFSANLAVAKAAVAAGATRVAMVSAVGASTQSSAFYSRTKGELEDALSALNLTALVIARPSLLVGNRHDLNQPFRFWERVALTIARPLAAVLPRNYRPVRAKDVALSLVNTLNNANGKVIWHYRELSMAGRAAR</sequence>
<dbReference type="Gene3D" id="3.40.50.720">
    <property type="entry name" value="NAD(P)-binding Rossmann-like Domain"/>
    <property type="match status" value="1"/>
</dbReference>
<dbReference type="SUPFAM" id="SSF51735">
    <property type="entry name" value="NAD(P)-binding Rossmann-fold domains"/>
    <property type="match status" value="1"/>
</dbReference>
<evidence type="ECO:0000259" key="3">
    <source>
        <dbReference type="SMART" id="SM00859"/>
    </source>
</evidence>
<dbReference type="EMBL" id="CP001654">
    <property type="protein sequence ID" value="ACS85055.1"/>
    <property type="molecule type" value="Genomic_DNA"/>
</dbReference>
<keyword evidence="5" id="KW-1185">Reference proteome</keyword>
<dbReference type="Pfam" id="PF01370">
    <property type="entry name" value="Epimerase"/>
    <property type="match status" value="1"/>
</dbReference>
<keyword evidence="2" id="KW-0472">Membrane</keyword>
<dbReference type="KEGG" id="dda:Dd703_1251"/>
<comment type="subcellular location">
    <subcellularLocation>
        <location evidence="1">Membrane</location>
    </subcellularLocation>
</comment>
<dbReference type="PANTHER" id="PTHR14097">
    <property type="entry name" value="OXIDOREDUCTASE HTATIP2"/>
    <property type="match status" value="1"/>
</dbReference>
<dbReference type="eggNOG" id="COG0702">
    <property type="taxonomic scope" value="Bacteria"/>
</dbReference>
<dbReference type="InterPro" id="IPR001509">
    <property type="entry name" value="Epimerase_deHydtase"/>
</dbReference>
<dbReference type="GO" id="GO:0016020">
    <property type="term" value="C:membrane"/>
    <property type="evidence" value="ECO:0007669"/>
    <property type="project" value="UniProtKB-SubCell"/>
</dbReference>
<evidence type="ECO:0000313" key="4">
    <source>
        <dbReference type="EMBL" id="ACS85055.1"/>
    </source>
</evidence>
<reference evidence="4" key="1">
    <citation type="submission" date="2009-06" db="EMBL/GenBank/DDBJ databases">
        <title>Complete sequence of Dickeya dadantii Ech703.</title>
        <authorList>
            <consortium name="US DOE Joint Genome Institute"/>
            <person name="Lucas S."/>
            <person name="Copeland A."/>
            <person name="Lapidus A."/>
            <person name="Glavina del Rio T."/>
            <person name="Dalin E."/>
            <person name="Tice H."/>
            <person name="Bruce D."/>
            <person name="Goodwin L."/>
            <person name="Pitluck S."/>
            <person name="Chertkov O."/>
            <person name="Brettin T."/>
            <person name="Detter J.C."/>
            <person name="Han C."/>
            <person name="Larimer F."/>
            <person name="Land M."/>
            <person name="Hauser L."/>
            <person name="Kyrpides N."/>
            <person name="Mikhailova N."/>
            <person name="Balakrishnan V."/>
            <person name="Glasner J."/>
            <person name="Perna N.T."/>
        </authorList>
    </citation>
    <scope>NUCLEOTIDE SEQUENCE [LARGE SCALE GENOMIC DNA]</scope>
    <source>
        <strain evidence="4">Ech703</strain>
    </source>
</reference>